<sequence length="267" mass="28424">MLDIVKAHAYGNDFLFVDADRVAEESRAALAKRVCNRHTGIGADGLVFYTRTSDGATMKLLNADGSYSEVSGNGIRCLATLILSSQNNLEAGSQVTIHTDVGSKQLTVVDVTGPRFTFKAAMGKPEEIQLKNIDVEGEQLDVVTLRVGNPQCVVLGALPKEERFRRLAKALATHSVFPAGTNVEFAEVASEKCIRIAIWERGVGPTEASGTGACAAAVAAALYGNAGRDVEVIAPGGTQRVVWTEGGLTLTGWTELLHTSQWLIPIE</sequence>
<dbReference type="InterPro" id="IPR001653">
    <property type="entry name" value="DAP_epimerase_DapF"/>
</dbReference>
<dbReference type="AlphaFoldDB" id="A0A381PR16"/>
<dbReference type="EMBL" id="UINC01001026">
    <property type="protein sequence ID" value="SUZ67933.1"/>
    <property type="molecule type" value="Genomic_DNA"/>
</dbReference>
<keyword evidence="2" id="KW-0413">Isomerase</keyword>
<dbReference type="PANTHER" id="PTHR31689:SF0">
    <property type="entry name" value="DIAMINOPIMELATE EPIMERASE"/>
    <property type="match status" value="1"/>
</dbReference>
<dbReference type="PANTHER" id="PTHR31689">
    <property type="entry name" value="DIAMINOPIMELATE EPIMERASE, CHLOROPLASTIC"/>
    <property type="match status" value="1"/>
</dbReference>
<proteinExistence type="inferred from homology"/>
<dbReference type="Pfam" id="PF01678">
    <property type="entry name" value="DAP_epimerase"/>
    <property type="match status" value="2"/>
</dbReference>
<evidence type="ECO:0000256" key="1">
    <source>
        <dbReference type="ARBA" id="ARBA00010219"/>
    </source>
</evidence>
<dbReference type="GO" id="GO:0008837">
    <property type="term" value="F:diaminopimelate epimerase activity"/>
    <property type="evidence" value="ECO:0007669"/>
    <property type="project" value="InterPro"/>
</dbReference>
<evidence type="ECO:0000256" key="2">
    <source>
        <dbReference type="ARBA" id="ARBA00023235"/>
    </source>
</evidence>
<dbReference type="Gene3D" id="3.10.310.10">
    <property type="entry name" value="Diaminopimelate Epimerase, Chain A, domain 1"/>
    <property type="match status" value="2"/>
</dbReference>
<dbReference type="HAMAP" id="MF_00197">
    <property type="entry name" value="DAP_epimerase"/>
    <property type="match status" value="1"/>
</dbReference>
<organism evidence="3">
    <name type="scientific">marine metagenome</name>
    <dbReference type="NCBI Taxonomy" id="408172"/>
    <lineage>
        <taxon>unclassified sequences</taxon>
        <taxon>metagenomes</taxon>
        <taxon>ecological metagenomes</taxon>
    </lineage>
</organism>
<comment type="similarity">
    <text evidence="1">Belongs to the diaminopimelate epimerase family.</text>
</comment>
<name>A0A381PR16_9ZZZZ</name>
<reference evidence="3" key="1">
    <citation type="submission" date="2018-05" db="EMBL/GenBank/DDBJ databases">
        <authorList>
            <person name="Lanie J.A."/>
            <person name="Ng W.-L."/>
            <person name="Kazmierczak K.M."/>
            <person name="Andrzejewski T.M."/>
            <person name="Davidsen T.M."/>
            <person name="Wayne K.J."/>
            <person name="Tettelin H."/>
            <person name="Glass J.I."/>
            <person name="Rusch D."/>
            <person name="Podicherti R."/>
            <person name="Tsui H.-C.T."/>
            <person name="Winkler M.E."/>
        </authorList>
    </citation>
    <scope>NUCLEOTIDE SEQUENCE</scope>
</reference>
<evidence type="ECO:0008006" key="4">
    <source>
        <dbReference type="Google" id="ProtNLM"/>
    </source>
</evidence>
<dbReference type="GO" id="GO:0005829">
    <property type="term" value="C:cytosol"/>
    <property type="evidence" value="ECO:0007669"/>
    <property type="project" value="TreeGrafter"/>
</dbReference>
<dbReference type="GO" id="GO:0009089">
    <property type="term" value="P:lysine biosynthetic process via diaminopimelate"/>
    <property type="evidence" value="ECO:0007669"/>
    <property type="project" value="InterPro"/>
</dbReference>
<accession>A0A381PR16</accession>
<gene>
    <name evidence="3" type="ORF">METZ01_LOCUS20787</name>
</gene>
<evidence type="ECO:0000313" key="3">
    <source>
        <dbReference type="EMBL" id="SUZ67933.1"/>
    </source>
</evidence>
<protein>
    <recommendedName>
        <fullName evidence="4">Diaminopimelate epimerase</fullName>
    </recommendedName>
</protein>
<dbReference type="NCBIfam" id="TIGR00652">
    <property type="entry name" value="DapF"/>
    <property type="match status" value="1"/>
</dbReference>
<dbReference type="SUPFAM" id="SSF54506">
    <property type="entry name" value="Diaminopimelate epimerase-like"/>
    <property type="match status" value="2"/>
</dbReference>